<dbReference type="SUPFAM" id="SSF56672">
    <property type="entry name" value="DNA/RNA polymerases"/>
    <property type="match status" value="1"/>
</dbReference>
<evidence type="ECO:0000256" key="3">
    <source>
        <dbReference type="ARBA" id="ARBA00023268"/>
    </source>
</evidence>
<dbReference type="GO" id="GO:0003964">
    <property type="term" value="F:RNA-directed DNA polymerase activity"/>
    <property type="evidence" value="ECO:0007669"/>
    <property type="project" value="UniProtKB-KW"/>
</dbReference>
<keyword evidence="1" id="KW-0378">Hydrolase</keyword>
<dbReference type="SUPFAM" id="SSF57756">
    <property type="entry name" value="Retrovirus zinc finger-like domains"/>
    <property type="match status" value="1"/>
</dbReference>
<evidence type="ECO:0000256" key="1">
    <source>
        <dbReference type="ARBA" id="ARBA00022670"/>
    </source>
</evidence>
<dbReference type="GO" id="GO:0003677">
    <property type="term" value="F:DNA binding"/>
    <property type="evidence" value="ECO:0007669"/>
    <property type="project" value="UniProtKB-KW"/>
</dbReference>
<keyword evidence="4" id="KW-0863">Zinc-finger</keyword>
<dbReference type="InterPro" id="IPR001878">
    <property type="entry name" value="Znf_CCHC"/>
</dbReference>
<dbReference type="GO" id="GO:0006508">
    <property type="term" value="P:proteolysis"/>
    <property type="evidence" value="ECO:0007669"/>
    <property type="project" value="UniProtKB-KW"/>
</dbReference>
<evidence type="ECO:0000313" key="6">
    <source>
        <dbReference type="EMBL" id="GEU38178.1"/>
    </source>
</evidence>
<feature type="domain" description="CCHC-type" evidence="5">
    <location>
        <begin position="190"/>
        <end position="205"/>
    </location>
</feature>
<dbReference type="Pfam" id="PF17919">
    <property type="entry name" value="RT_RNaseH_2"/>
    <property type="match status" value="1"/>
</dbReference>
<dbReference type="InterPro" id="IPR036875">
    <property type="entry name" value="Znf_CCHC_sf"/>
</dbReference>
<dbReference type="PANTHER" id="PTHR37984:SF5">
    <property type="entry name" value="PROTEIN NYNRIN-LIKE"/>
    <property type="match status" value="1"/>
</dbReference>
<keyword evidence="6" id="KW-0695">RNA-directed DNA polymerase</keyword>
<reference evidence="6" key="1">
    <citation type="journal article" date="2019" name="Sci. Rep.">
        <title>Draft genome of Tanacetum cinerariifolium, the natural source of mosquito coil.</title>
        <authorList>
            <person name="Yamashiro T."/>
            <person name="Shiraishi A."/>
            <person name="Satake H."/>
            <person name="Nakayama K."/>
        </authorList>
    </citation>
    <scope>NUCLEOTIDE SEQUENCE</scope>
</reference>
<dbReference type="Gene3D" id="4.10.60.10">
    <property type="entry name" value="Zinc finger, CCHC-type"/>
    <property type="match status" value="1"/>
</dbReference>
<dbReference type="InterPro" id="IPR050951">
    <property type="entry name" value="Retrovirus_Pol_polyprotein"/>
</dbReference>
<dbReference type="AlphaFoldDB" id="A0A6L2JMB2"/>
<protein>
    <submittedName>
        <fullName evidence="6">Reverse transcriptase domain-containing protein</fullName>
    </submittedName>
</protein>
<gene>
    <name evidence="6" type="ORF">Tci_010156</name>
</gene>
<keyword evidence="2" id="KW-0238">DNA-binding</keyword>
<evidence type="ECO:0000256" key="4">
    <source>
        <dbReference type="PROSITE-ProRule" id="PRU00047"/>
    </source>
</evidence>
<keyword evidence="4" id="KW-0862">Zinc</keyword>
<dbReference type="GO" id="GO:0008270">
    <property type="term" value="F:zinc ion binding"/>
    <property type="evidence" value="ECO:0007669"/>
    <property type="project" value="UniProtKB-KW"/>
</dbReference>
<dbReference type="PANTHER" id="PTHR37984">
    <property type="entry name" value="PROTEIN CBG26694"/>
    <property type="match status" value="1"/>
</dbReference>
<dbReference type="SMART" id="SM00343">
    <property type="entry name" value="ZnF_C2HC"/>
    <property type="match status" value="1"/>
</dbReference>
<keyword evidence="3" id="KW-0511">Multifunctional enzyme</keyword>
<dbReference type="InterPro" id="IPR041577">
    <property type="entry name" value="RT_RNaseH_2"/>
</dbReference>
<organism evidence="6">
    <name type="scientific">Tanacetum cinerariifolium</name>
    <name type="common">Dalmatian daisy</name>
    <name type="synonym">Chrysanthemum cinerariifolium</name>
    <dbReference type="NCBI Taxonomy" id="118510"/>
    <lineage>
        <taxon>Eukaryota</taxon>
        <taxon>Viridiplantae</taxon>
        <taxon>Streptophyta</taxon>
        <taxon>Embryophyta</taxon>
        <taxon>Tracheophyta</taxon>
        <taxon>Spermatophyta</taxon>
        <taxon>Magnoliopsida</taxon>
        <taxon>eudicotyledons</taxon>
        <taxon>Gunneridae</taxon>
        <taxon>Pentapetalae</taxon>
        <taxon>asterids</taxon>
        <taxon>campanulids</taxon>
        <taxon>Asterales</taxon>
        <taxon>Asteraceae</taxon>
        <taxon>Asteroideae</taxon>
        <taxon>Anthemideae</taxon>
        <taxon>Anthemidinae</taxon>
        <taxon>Tanacetum</taxon>
    </lineage>
</organism>
<proteinExistence type="predicted"/>
<accession>A0A6L2JMB2</accession>
<keyword evidence="6" id="KW-0548">Nucleotidyltransferase</keyword>
<evidence type="ECO:0000259" key="5">
    <source>
        <dbReference type="PROSITE" id="PS50158"/>
    </source>
</evidence>
<comment type="caution">
    <text evidence="6">The sequence shown here is derived from an EMBL/GenBank/DDBJ whole genome shotgun (WGS) entry which is preliminary data.</text>
</comment>
<evidence type="ECO:0000256" key="2">
    <source>
        <dbReference type="ARBA" id="ARBA00023125"/>
    </source>
</evidence>
<keyword evidence="6" id="KW-0808">Transferase</keyword>
<dbReference type="GO" id="GO:0008233">
    <property type="term" value="F:peptidase activity"/>
    <property type="evidence" value="ECO:0007669"/>
    <property type="project" value="UniProtKB-KW"/>
</dbReference>
<keyword evidence="4" id="KW-0479">Metal-binding</keyword>
<dbReference type="EMBL" id="BKCJ010001021">
    <property type="protein sequence ID" value="GEU38178.1"/>
    <property type="molecule type" value="Genomic_DNA"/>
</dbReference>
<dbReference type="InterPro" id="IPR043502">
    <property type="entry name" value="DNA/RNA_pol_sf"/>
</dbReference>
<name>A0A6L2JMB2_TANCI</name>
<sequence length="434" mass="48405">MLSKDLTSVILNGDSPVPTRIVEGIFQPVAPTTAEQRLARENELKACGTLLMALPDKHQLKFNSHKDAKTLMEAIEKRFGLDQIHDRLQKLVSQLEIHGVSLSQEDVNLKFLHSLPSEWKSHTLIWRNKADLEEQSLDDFTTDSISAAASVFAACVKLHASPLPNVDSLSRNLGANGPTSMGFDMSKVECYNCHTKGHFARECRSLKDPRRPGSYDWSYQAEEETANFALMAFSSNSSSDNEVPSCSKACSKAYAQLHTQYDKLTYDFCKSQFDVISYQTGLESVEARLLVYKQNDLVIEIASINRVAQAYPSRSSDRGCTDGFSGYFQIPIDPKTKKKQLSHALIELLLSIACPSACVMLPETPFVFSKDCIDAFETLKKKLTEAPILVTPDWNLPFELMCHASDFAIGAVLGQRKPKHFHPIHYASKTMTEA</sequence>
<keyword evidence="1" id="KW-0645">Protease</keyword>
<dbReference type="PROSITE" id="PS50158">
    <property type="entry name" value="ZF_CCHC"/>
    <property type="match status" value="1"/>
</dbReference>